<organism evidence="1 2">
    <name type="scientific">Auriscalpium vulgare</name>
    <dbReference type="NCBI Taxonomy" id="40419"/>
    <lineage>
        <taxon>Eukaryota</taxon>
        <taxon>Fungi</taxon>
        <taxon>Dikarya</taxon>
        <taxon>Basidiomycota</taxon>
        <taxon>Agaricomycotina</taxon>
        <taxon>Agaricomycetes</taxon>
        <taxon>Russulales</taxon>
        <taxon>Auriscalpiaceae</taxon>
        <taxon>Auriscalpium</taxon>
    </lineage>
</organism>
<reference evidence="1" key="1">
    <citation type="submission" date="2021-02" db="EMBL/GenBank/DDBJ databases">
        <authorList>
            <consortium name="DOE Joint Genome Institute"/>
            <person name="Ahrendt S."/>
            <person name="Looney B.P."/>
            <person name="Miyauchi S."/>
            <person name="Morin E."/>
            <person name="Drula E."/>
            <person name="Courty P.E."/>
            <person name="Chicoki N."/>
            <person name="Fauchery L."/>
            <person name="Kohler A."/>
            <person name="Kuo A."/>
            <person name="Labutti K."/>
            <person name="Pangilinan J."/>
            <person name="Lipzen A."/>
            <person name="Riley R."/>
            <person name="Andreopoulos W."/>
            <person name="He G."/>
            <person name="Johnson J."/>
            <person name="Barry K.W."/>
            <person name="Grigoriev I.V."/>
            <person name="Nagy L."/>
            <person name="Hibbett D."/>
            <person name="Henrissat B."/>
            <person name="Matheny P.B."/>
            <person name="Labbe J."/>
            <person name="Martin F."/>
        </authorList>
    </citation>
    <scope>NUCLEOTIDE SEQUENCE</scope>
    <source>
        <strain evidence="1">FP105234-sp</strain>
    </source>
</reference>
<name>A0ACB8R3M7_9AGAM</name>
<accession>A0ACB8R3M7</accession>
<gene>
    <name evidence="1" type="ORF">FA95DRAFT_1216961</name>
</gene>
<evidence type="ECO:0000313" key="1">
    <source>
        <dbReference type="EMBL" id="KAI0038472.1"/>
    </source>
</evidence>
<proteinExistence type="predicted"/>
<keyword evidence="2" id="KW-1185">Reference proteome</keyword>
<sequence length="425" mass="46873">MRTHALGRPDERWTRRPARTAQSKLLATLLGESWTPRIVISAWPARPALHATWVASSGAASRRALVASSWCPGDPPHRARMISAAEGVAADGWRCRETSCRRAASSANRKKKKRENTPSFRVLGPARCPWMRCGALGTDSAIRTVRPRQQFGRAVDAARPRSQPATCTPPPRRALLAAFPCAWAGSTVSGVLGAAQGVDSVWRAAGGGERRMADVMRTPSRCPKSAGRRWRGPWGRFWAPWTAAGSRVKQDNRGKAKRTTHRLIEWERRRWALRAQRNGTARPRSRRRCQAGRRTDRDGDGAGTGGARGGVGGVLREKRMRRTYLANDERGRRVAWAGLAQADEQQVDTTTPHPAMHVHRADSTLARREARAGHVGAESGQRRRSGTPDVVWLQLPLEQTAQRLQRARSTWHAVKALSVCLSSDG</sequence>
<protein>
    <submittedName>
        <fullName evidence="1">Uncharacterized protein</fullName>
    </submittedName>
</protein>
<reference evidence="1" key="2">
    <citation type="journal article" date="2022" name="New Phytol.">
        <title>Evolutionary transition to the ectomycorrhizal habit in the genomes of a hyperdiverse lineage of mushroom-forming fungi.</title>
        <authorList>
            <person name="Looney B."/>
            <person name="Miyauchi S."/>
            <person name="Morin E."/>
            <person name="Drula E."/>
            <person name="Courty P.E."/>
            <person name="Kohler A."/>
            <person name="Kuo A."/>
            <person name="LaButti K."/>
            <person name="Pangilinan J."/>
            <person name="Lipzen A."/>
            <person name="Riley R."/>
            <person name="Andreopoulos W."/>
            <person name="He G."/>
            <person name="Johnson J."/>
            <person name="Nolan M."/>
            <person name="Tritt A."/>
            <person name="Barry K.W."/>
            <person name="Grigoriev I.V."/>
            <person name="Nagy L.G."/>
            <person name="Hibbett D."/>
            <person name="Henrissat B."/>
            <person name="Matheny P.B."/>
            <person name="Labbe J."/>
            <person name="Martin F.M."/>
        </authorList>
    </citation>
    <scope>NUCLEOTIDE SEQUENCE</scope>
    <source>
        <strain evidence="1">FP105234-sp</strain>
    </source>
</reference>
<evidence type="ECO:0000313" key="2">
    <source>
        <dbReference type="Proteomes" id="UP000814033"/>
    </source>
</evidence>
<dbReference type="EMBL" id="MU276491">
    <property type="protein sequence ID" value="KAI0038472.1"/>
    <property type="molecule type" value="Genomic_DNA"/>
</dbReference>
<dbReference type="Proteomes" id="UP000814033">
    <property type="component" value="Unassembled WGS sequence"/>
</dbReference>
<comment type="caution">
    <text evidence="1">The sequence shown here is derived from an EMBL/GenBank/DDBJ whole genome shotgun (WGS) entry which is preliminary data.</text>
</comment>